<evidence type="ECO:0000313" key="2">
    <source>
        <dbReference type="Proteomes" id="UP000829398"/>
    </source>
</evidence>
<gene>
    <name evidence="1" type="ORF">KPL71_023017</name>
</gene>
<evidence type="ECO:0000313" key="1">
    <source>
        <dbReference type="EMBL" id="KAH9696051.1"/>
    </source>
</evidence>
<comment type="caution">
    <text evidence="1">The sequence shown here is derived from an EMBL/GenBank/DDBJ whole genome shotgun (WGS) entry which is preliminary data.</text>
</comment>
<proteinExistence type="predicted"/>
<name>A0ACB8II35_CITSI</name>
<dbReference type="Proteomes" id="UP000829398">
    <property type="component" value="Chromosome 8"/>
</dbReference>
<accession>A0ACB8II35</accession>
<organism evidence="1 2">
    <name type="scientific">Citrus sinensis</name>
    <name type="common">Sweet orange</name>
    <name type="synonym">Citrus aurantium var. sinensis</name>
    <dbReference type="NCBI Taxonomy" id="2711"/>
    <lineage>
        <taxon>Eukaryota</taxon>
        <taxon>Viridiplantae</taxon>
        <taxon>Streptophyta</taxon>
        <taxon>Embryophyta</taxon>
        <taxon>Tracheophyta</taxon>
        <taxon>Spermatophyta</taxon>
        <taxon>Magnoliopsida</taxon>
        <taxon>eudicotyledons</taxon>
        <taxon>Gunneridae</taxon>
        <taxon>Pentapetalae</taxon>
        <taxon>rosids</taxon>
        <taxon>malvids</taxon>
        <taxon>Sapindales</taxon>
        <taxon>Rutaceae</taxon>
        <taxon>Aurantioideae</taxon>
        <taxon>Citrus</taxon>
    </lineage>
</organism>
<protein>
    <submittedName>
        <fullName evidence="1">Retrovirus-related pol polyprotein from transposon RE1</fullName>
    </submittedName>
</protein>
<keyword evidence="2" id="KW-1185">Reference proteome</keyword>
<sequence length="922" mass="104217">MRNWRRNWGNNDRPGNQYQPGIVFRNPGSGAGNNQGSQNPQDKGKGKAVANDDSSDSKGPCQICLKTGHTAAECWHRFKKNFMPQPNRRRETRGAYVASTDGQSSGVWYLDSGATNHVTNALGNISMNSKYQGNDQLAVGNVSESIRSISDPVSMISFSSNGNESASVNESSVADKSGVSIAHKGYVCMSQSGRIYISASVKFNENSFPLSNDRNFNKKESMSERDFNNLSESFQVMSFLVNDLHNLTQPLGTYSHSQDTAGIMEHTPNLVQDEAQHTLDTDTLSGKHLSHQPLSHIPEDSHNSSPTTEPNTQDIGKQKTCPSHPMITRSKAGIFKPKLFQTSVQLQYSLPKNTPEALKEPKWRRAMEDEYNALMKNKTWTLIPNSQNYKLVGNKWVYRVKENPDGTINKFKARLVAKGFLQTPGVDFKETFSPVVKVATIKIVLTLAVNNDWKLRQVDINNAFLNCDLTETVYMPQPKGFEDKNKPNHICKLIKALYGLRQAPRAWFDKLKSALYSWNFENSKCDTSLFFRRTKSDIIIMLIYVDDMIITGSNCQDVEEVVVKLSKTFALKDIGDLNFFLGIQVARTHDTIQLSQTKYIQDLLTKIEMTGCKEIETPFSTSKKLKRNEGARFHDPTLYRSVIGSLQYAVLTRPELAFSVNKLSQYMFDPRQPHWTACKRIMRYLKNTMNMCLRFRKSEYFDITAYTDADWASDLDDKRSISGYCVYLGNNLVAWSSRKQGVVARSTAESEYRAMALCSTEITWISSLLSELKLKVDGVPVILSDSTSAAAIAANPVYHSKAKHFEIDLHFIRDKVMKGEIEISYVASKDQTADVLTKPLPHYKLSHFRSKLNVIDKTLCLREGVEINDCEKPTTDSNDKLACHLSCSQLQYENVEDEMDLLSWQNGYAEESQYICMQKLRF</sequence>
<dbReference type="EMBL" id="CM039177">
    <property type="protein sequence ID" value="KAH9696051.1"/>
    <property type="molecule type" value="Genomic_DNA"/>
</dbReference>
<reference evidence="2" key="1">
    <citation type="journal article" date="2023" name="Hortic. Res.">
        <title>A chromosome-level phased genome enabling allele-level studies in sweet orange: a case study on citrus Huanglongbing tolerance.</title>
        <authorList>
            <person name="Wu B."/>
            <person name="Yu Q."/>
            <person name="Deng Z."/>
            <person name="Duan Y."/>
            <person name="Luo F."/>
            <person name="Gmitter F. Jr."/>
        </authorList>
    </citation>
    <scope>NUCLEOTIDE SEQUENCE [LARGE SCALE GENOMIC DNA]</scope>
    <source>
        <strain evidence="2">cv. Valencia</strain>
    </source>
</reference>